<evidence type="ECO:0000256" key="3">
    <source>
        <dbReference type="ARBA" id="ARBA00023163"/>
    </source>
</evidence>
<feature type="domain" description="HTH tetR-type" evidence="5">
    <location>
        <begin position="10"/>
        <end position="70"/>
    </location>
</feature>
<dbReference type="PANTHER" id="PTHR47506:SF7">
    <property type="entry name" value="TRANSCRIPTIONAL REGULATORY PROTEIN"/>
    <property type="match status" value="1"/>
</dbReference>
<dbReference type="PROSITE" id="PS50977">
    <property type="entry name" value="HTH_TETR_2"/>
    <property type="match status" value="1"/>
</dbReference>
<evidence type="ECO:0000256" key="4">
    <source>
        <dbReference type="PROSITE-ProRule" id="PRU00335"/>
    </source>
</evidence>
<evidence type="ECO:0000259" key="5">
    <source>
        <dbReference type="PROSITE" id="PS50977"/>
    </source>
</evidence>
<dbReference type="GO" id="GO:0003677">
    <property type="term" value="F:DNA binding"/>
    <property type="evidence" value="ECO:0007669"/>
    <property type="project" value="UniProtKB-UniRule"/>
</dbReference>
<dbReference type="Gene3D" id="1.10.357.10">
    <property type="entry name" value="Tetracycline Repressor, domain 2"/>
    <property type="match status" value="1"/>
</dbReference>
<dbReference type="RefSeq" id="WP_192755324.1">
    <property type="nucleotide sequence ID" value="NZ_BAABJL010000005.1"/>
</dbReference>
<keyword evidence="1" id="KW-0805">Transcription regulation</keyword>
<dbReference type="Proteomes" id="UP000638648">
    <property type="component" value="Unassembled WGS sequence"/>
</dbReference>
<gene>
    <name evidence="6" type="ORF">HEB94_009086</name>
</gene>
<keyword evidence="2 4" id="KW-0238">DNA-binding</keyword>
<dbReference type="PRINTS" id="PR00455">
    <property type="entry name" value="HTHTETR"/>
</dbReference>
<keyword evidence="7" id="KW-1185">Reference proteome</keyword>
<accession>A0A927N8M6</accession>
<dbReference type="InterPro" id="IPR036271">
    <property type="entry name" value="Tet_transcr_reg_TetR-rel_C_sf"/>
</dbReference>
<sequence length="196" mass="20512">MGRASKADAQKHRDEVVTAAARMFRERGIGAVSVPELMAAAGLTHGGFYRHFPSKDALAATAVSAAFAEQVAWTKAIFERHQGDPEAGHAEIVDVYLSTDHRDQPGTGCAHAGLAIDASHTSTDSGVREAFAAGMRETVDTLATSGGQTRESKARREAALVELATLVGGMVLARATAGEEISDQVLAAVRKSLAQT</sequence>
<organism evidence="6 7">
    <name type="scientific">Actinopolymorpha pittospori</name>
    <dbReference type="NCBI Taxonomy" id="648752"/>
    <lineage>
        <taxon>Bacteria</taxon>
        <taxon>Bacillati</taxon>
        <taxon>Actinomycetota</taxon>
        <taxon>Actinomycetes</taxon>
        <taxon>Propionibacteriales</taxon>
        <taxon>Actinopolymorphaceae</taxon>
        <taxon>Actinopolymorpha</taxon>
    </lineage>
</organism>
<dbReference type="EMBL" id="JADBEM010000001">
    <property type="protein sequence ID" value="MBE1612238.1"/>
    <property type="molecule type" value="Genomic_DNA"/>
</dbReference>
<comment type="caution">
    <text evidence="6">The sequence shown here is derived from an EMBL/GenBank/DDBJ whole genome shotgun (WGS) entry which is preliminary data.</text>
</comment>
<dbReference type="Gene3D" id="1.10.10.60">
    <property type="entry name" value="Homeodomain-like"/>
    <property type="match status" value="1"/>
</dbReference>
<feature type="DNA-binding region" description="H-T-H motif" evidence="4">
    <location>
        <begin position="33"/>
        <end position="52"/>
    </location>
</feature>
<evidence type="ECO:0000256" key="2">
    <source>
        <dbReference type="ARBA" id="ARBA00023125"/>
    </source>
</evidence>
<dbReference type="PANTHER" id="PTHR47506">
    <property type="entry name" value="TRANSCRIPTIONAL REGULATORY PROTEIN"/>
    <property type="match status" value="1"/>
</dbReference>
<evidence type="ECO:0000313" key="7">
    <source>
        <dbReference type="Proteomes" id="UP000638648"/>
    </source>
</evidence>
<dbReference type="PROSITE" id="PS01081">
    <property type="entry name" value="HTH_TETR_1"/>
    <property type="match status" value="1"/>
</dbReference>
<keyword evidence="3" id="KW-0804">Transcription</keyword>
<dbReference type="InterPro" id="IPR009057">
    <property type="entry name" value="Homeodomain-like_sf"/>
</dbReference>
<evidence type="ECO:0000256" key="1">
    <source>
        <dbReference type="ARBA" id="ARBA00023015"/>
    </source>
</evidence>
<evidence type="ECO:0000313" key="6">
    <source>
        <dbReference type="EMBL" id="MBE1612238.1"/>
    </source>
</evidence>
<dbReference type="AlphaFoldDB" id="A0A927N8M6"/>
<reference evidence="6" key="1">
    <citation type="submission" date="2020-10" db="EMBL/GenBank/DDBJ databases">
        <title>Sequencing the genomes of 1000 actinobacteria strains.</title>
        <authorList>
            <person name="Klenk H.-P."/>
        </authorList>
    </citation>
    <scope>NUCLEOTIDE SEQUENCE</scope>
    <source>
        <strain evidence="6">DSM 45354</strain>
    </source>
</reference>
<protein>
    <submittedName>
        <fullName evidence="6">TetR/AcrR family transcriptional repressor of nem operon</fullName>
    </submittedName>
</protein>
<dbReference type="InterPro" id="IPR001647">
    <property type="entry name" value="HTH_TetR"/>
</dbReference>
<dbReference type="InterPro" id="IPR023772">
    <property type="entry name" value="DNA-bd_HTH_TetR-type_CS"/>
</dbReference>
<dbReference type="SUPFAM" id="SSF48498">
    <property type="entry name" value="Tetracyclin repressor-like, C-terminal domain"/>
    <property type="match status" value="1"/>
</dbReference>
<dbReference type="Pfam" id="PF00440">
    <property type="entry name" value="TetR_N"/>
    <property type="match status" value="1"/>
</dbReference>
<proteinExistence type="predicted"/>
<name>A0A927N8M6_9ACTN</name>
<dbReference type="SUPFAM" id="SSF46689">
    <property type="entry name" value="Homeodomain-like"/>
    <property type="match status" value="1"/>
</dbReference>